<organism evidence="1 2">
    <name type="scientific">Ramazzottius varieornatus</name>
    <name type="common">Water bear</name>
    <name type="synonym">Tardigrade</name>
    <dbReference type="NCBI Taxonomy" id="947166"/>
    <lineage>
        <taxon>Eukaryota</taxon>
        <taxon>Metazoa</taxon>
        <taxon>Ecdysozoa</taxon>
        <taxon>Tardigrada</taxon>
        <taxon>Eutardigrada</taxon>
        <taxon>Parachela</taxon>
        <taxon>Hypsibioidea</taxon>
        <taxon>Ramazzottiidae</taxon>
        <taxon>Ramazzottius</taxon>
    </lineage>
</organism>
<evidence type="ECO:0000313" key="1">
    <source>
        <dbReference type="EMBL" id="GAV01436.1"/>
    </source>
</evidence>
<dbReference type="Proteomes" id="UP000186922">
    <property type="component" value="Unassembled WGS sequence"/>
</dbReference>
<accession>A0A1D1VKV4</accession>
<reference evidence="1 2" key="1">
    <citation type="journal article" date="2016" name="Nat. Commun.">
        <title>Extremotolerant tardigrade genome and improved radiotolerance of human cultured cells by tardigrade-unique protein.</title>
        <authorList>
            <person name="Hashimoto T."/>
            <person name="Horikawa D.D."/>
            <person name="Saito Y."/>
            <person name="Kuwahara H."/>
            <person name="Kozuka-Hata H."/>
            <person name="Shin-I T."/>
            <person name="Minakuchi Y."/>
            <person name="Ohishi K."/>
            <person name="Motoyama A."/>
            <person name="Aizu T."/>
            <person name="Enomoto A."/>
            <person name="Kondo K."/>
            <person name="Tanaka S."/>
            <person name="Hara Y."/>
            <person name="Koshikawa S."/>
            <person name="Sagara H."/>
            <person name="Miura T."/>
            <person name="Yokobori S."/>
            <person name="Miyagawa K."/>
            <person name="Suzuki Y."/>
            <person name="Kubo T."/>
            <person name="Oyama M."/>
            <person name="Kohara Y."/>
            <person name="Fujiyama A."/>
            <person name="Arakawa K."/>
            <person name="Katayama T."/>
            <person name="Toyoda A."/>
            <person name="Kunieda T."/>
        </authorList>
    </citation>
    <scope>NUCLEOTIDE SEQUENCE [LARGE SCALE GENOMIC DNA]</scope>
    <source>
        <strain evidence="1 2">YOKOZUNA-1</strain>
    </source>
</reference>
<protein>
    <submittedName>
        <fullName evidence="1">Uncharacterized protein</fullName>
    </submittedName>
</protein>
<gene>
    <name evidence="1" type="primary">RvY_12149-1</name>
    <name evidence="1" type="synonym">RvY_12149.1</name>
    <name evidence="1" type="ORF">RvY_12149</name>
</gene>
<sequence>MTSFSTDPKEVVKLKRKRNIASDNFKRCTMPPLKQALRLIWKDSSRKLEIAIEKVETRNLLEVATASRRDSEKFWNHVRSSVDKKLLPPISDINGNLHYDDAQRAELFNSAFINVMLPCIGHCAQRPAMLSYSDSDAVWPSITEDEVLQAVNSLDSKKSNGPFKLTVALLHRTADEEVQEALDTNWTESSCLVYPPSSTWVFTLMAD</sequence>
<dbReference type="AlphaFoldDB" id="A0A1D1VKV4"/>
<proteinExistence type="predicted"/>
<name>A0A1D1VKV4_RAMVA</name>
<keyword evidence="2" id="KW-1185">Reference proteome</keyword>
<comment type="caution">
    <text evidence="1">The sequence shown here is derived from an EMBL/GenBank/DDBJ whole genome shotgun (WGS) entry which is preliminary data.</text>
</comment>
<evidence type="ECO:0000313" key="2">
    <source>
        <dbReference type="Proteomes" id="UP000186922"/>
    </source>
</evidence>
<dbReference type="EMBL" id="BDGG01000007">
    <property type="protein sequence ID" value="GAV01436.1"/>
    <property type="molecule type" value="Genomic_DNA"/>
</dbReference>